<dbReference type="PROSITE" id="PS50157">
    <property type="entry name" value="ZINC_FINGER_C2H2_2"/>
    <property type="match status" value="4"/>
</dbReference>
<dbReference type="Pfam" id="PF00096">
    <property type="entry name" value="zf-C2H2"/>
    <property type="match status" value="3"/>
</dbReference>
<evidence type="ECO:0000256" key="12">
    <source>
        <dbReference type="SAM" id="MobiDB-lite"/>
    </source>
</evidence>
<keyword evidence="15" id="KW-1185">Reference proteome</keyword>
<evidence type="ECO:0000313" key="15">
    <source>
        <dbReference type="Proteomes" id="UP000758603"/>
    </source>
</evidence>
<evidence type="ECO:0000313" key="14">
    <source>
        <dbReference type="EMBL" id="KAH6652194.1"/>
    </source>
</evidence>
<accession>A0A9P8UH97</accession>
<dbReference type="GeneID" id="70125248"/>
<evidence type="ECO:0000256" key="8">
    <source>
        <dbReference type="ARBA" id="ARBA00023125"/>
    </source>
</evidence>
<evidence type="ECO:0000256" key="2">
    <source>
        <dbReference type="ARBA" id="ARBA00006991"/>
    </source>
</evidence>
<dbReference type="GO" id="GO:0000978">
    <property type="term" value="F:RNA polymerase II cis-regulatory region sequence-specific DNA binding"/>
    <property type="evidence" value="ECO:0007669"/>
    <property type="project" value="TreeGrafter"/>
</dbReference>
<evidence type="ECO:0000256" key="3">
    <source>
        <dbReference type="ARBA" id="ARBA00022723"/>
    </source>
</evidence>
<feature type="domain" description="C2H2-type" evidence="13">
    <location>
        <begin position="460"/>
        <end position="490"/>
    </location>
</feature>
<feature type="domain" description="C2H2-type" evidence="13">
    <location>
        <begin position="432"/>
        <end position="459"/>
    </location>
</feature>
<evidence type="ECO:0000256" key="4">
    <source>
        <dbReference type="ARBA" id="ARBA00022737"/>
    </source>
</evidence>
<name>A0A9P8UH97_9PEZI</name>
<organism evidence="14 15">
    <name type="scientific">Truncatella angustata</name>
    <dbReference type="NCBI Taxonomy" id="152316"/>
    <lineage>
        <taxon>Eukaryota</taxon>
        <taxon>Fungi</taxon>
        <taxon>Dikarya</taxon>
        <taxon>Ascomycota</taxon>
        <taxon>Pezizomycotina</taxon>
        <taxon>Sordariomycetes</taxon>
        <taxon>Xylariomycetidae</taxon>
        <taxon>Amphisphaeriales</taxon>
        <taxon>Sporocadaceae</taxon>
        <taxon>Truncatella</taxon>
    </lineage>
</organism>
<keyword evidence="10" id="KW-0539">Nucleus</keyword>
<dbReference type="RefSeq" id="XP_045956472.1">
    <property type="nucleotide sequence ID" value="XM_046096355.1"/>
</dbReference>
<dbReference type="FunFam" id="3.30.160.60:FF:001480">
    <property type="entry name" value="Si:cabz01071911.3"/>
    <property type="match status" value="1"/>
</dbReference>
<gene>
    <name evidence="14" type="ORF">BKA67DRAFT_350056</name>
</gene>
<dbReference type="GO" id="GO:0005634">
    <property type="term" value="C:nucleus"/>
    <property type="evidence" value="ECO:0007669"/>
    <property type="project" value="UniProtKB-SubCell"/>
</dbReference>
<keyword evidence="3" id="KW-0479">Metal-binding</keyword>
<feature type="domain" description="C2H2-type" evidence="13">
    <location>
        <begin position="372"/>
        <end position="401"/>
    </location>
</feature>
<comment type="caution">
    <text evidence="14">The sequence shown here is derived from an EMBL/GenBank/DDBJ whole genome shotgun (WGS) entry which is preliminary data.</text>
</comment>
<evidence type="ECO:0000256" key="7">
    <source>
        <dbReference type="ARBA" id="ARBA00023015"/>
    </source>
</evidence>
<dbReference type="SUPFAM" id="SSF57667">
    <property type="entry name" value="beta-beta-alpha zinc fingers"/>
    <property type="match status" value="2"/>
</dbReference>
<dbReference type="PROSITE" id="PS00028">
    <property type="entry name" value="ZINC_FINGER_C2H2_1"/>
    <property type="match status" value="4"/>
</dbReference>
<dbReference type="GO" id="GO:0008270">
    <property type="term" value="F:zinc ion binding"/>
    <property type="evidence" value="ECO:0007669"/>
    <property type="project" value="UniProtKB-KW"/>
</dbReference>
<evidence type="ECO:0000256" key="1">
    <source>
        <dbReference type="ARBA" id="ARBA00004123"/>
    </source>
</evidence>
<keyword evidence="4" id="KW-0677">Repeat</keyword>
<sequence length="656" mass="74559">MAKLLDKPMLQTFSEVSCQGKYNVLMGAYYYSLRSPGLGPIGSLKLNRSSLLVGQSLLSSVDSKNSPFLFYEPVVFCFYCYTLLPLSSRNHLSSQQPPLENKYGSSTNQHTFCDPIVLILINSPVWTTMARMQPPTWDRWSGHYQQNTQYSTMDASAMMPYDPRTTTAPMQTHPHGPQYAIGTTYAMASVPSMAPVSGMPPHSNFGVNQYTPTSPSSMVMSYRSYADERSSINEPSHGVHYHAREVPPMYRQEQGSSPQIKSDPMPSGQLPLPPVPKLRTPAEAAAPKPTPFIGETPIDEMMRKIQAQNDEDEEEEEEEEDEEEEDEEDEGLISPKAYQSPPCSNASGSRSSSPRSTRSKRRNSKTHHKEKRRCTWEGCKRTFTQGTHMRIHMRSHTGEKPYTCGWKDCHWTFSQHGNLKTHYRRHTGEKPYACDQCSKTFAQKGNLRAHQSVHDPTKRFHCLIEGCHKPFTQRGNLKNHQNKFHKESVAKYTALFAQKAYTELSEEDQKIFLHFKEIYAKMNQGIKGRGVGRSIQKKSANNSQTFQEMSNYSMQQRTPPMEHSLPLHQFSQLSVHNPSNLPQHGLPPQAQTWQGYSIPRDGGYQPIHTARPQYEMYEMEHEPISSNASSAGTLNTPTASIYEEEHNRGLAFRDRY</sequence>
<dbReference type="PANTHER" id="PTHR19818">
    <property type="entry name" value="ZINC FINGER PROTEIN ZIC AND GLI"/>
    <property type="match status" value="1"/>
</dbReference>
<feature type="compositionally biased region" description="Low complexity" evidence="12">
    <location>
        <begin position="340"/>
        <end position="356"/>
    </location>
</feature>
<keyword evidence="9" id="KW-0804">Transcription</keyword>
<dbReference type="Gene3D" id="3.30.160.60">
    <property type="entry name" value="Classic Zinc Finger"/>
    <property type="match status" value="4"/>
</dbReference>
<keyword evidence="5 11" id="KW-0863">Zinc-finger</keyword>
<protein>
    <recommendedName>
        <fullName evidence="13">C2H2-type domain-containing protein</fullName>
    </recommendedName>
</protein>
<evidence type="ECO:0000256" key="6">
    <source>
        <dbReference type="ARBA" id="ARBA00022833"/>
    </source>
</evidence>
<dbReference type="OrthoDB" id="427030at2759"/>
<dbReference type="EMBL" id="JAGPXC010000006">
    <property type="protein sequence ID" value="KAH6652194.1"/>
    <property type="molecule type" value="Genomic_DNA"/>
</dbReference>
<evidence type="ECO:0000256" key="11">
    <source>
        <dbReference type="PROSITE-ProRule" id="PRU00042"/>
    </source>
</evidence>
<dbReference type="AlphaFoldDB" id="A0A9P8UH97"/>
<dbReference type="GO" id="GO:0045944">
    <property type="term" value="P:positive regulation of transcription by RNA polymerase II"/>
    <property type="evidence" value="ECO:0007669"/>
    <property type="project" value="UniProtKB-ARBA"/>
</dbReference>
<dbReference type="InterPro" id="IPR013087">
    <property type="entry name" value="Znf_C2H2_type"/>
</dbReference>
<dbReference type="PANTHER" id="PTHR19818:SF139">
    <property type="entry name" value="PAIR-RULE PROTEIN ODD-PAIRED"/>
    <property type="match status" value="1"/>
</dbReference>
<keyword evidence="7" id="KW-0805">Transcription regulation</keyword>
<dbReference type="FunFam" id="3.30.160.60:FF:002343">
    <property type="entry name" value="Zinc finger protein 33A"/>
    <property type="match status" value="1"/>
</dbReference>
<evidence type="ECO:0000256" key="5">
    <source>
        <dbReference type="ARBA" id="ARBA00022771"/>
    </source>
</evidence>
<evidence type="ECO:0000256" key="10">
    <source>
        <dbReference type="ARBA" id="ARBA00023242"/>
    </source>
</evidence>
<keyword evidence="6" id="KW-0862">Zinc</keyword>
<feature type="compositionally biased region" description="Acidic residues" evidence="12">
    <location>
        <begin position="309"/>
        <end position="331"/>
    </location>
</feature>
<comment type="subcellular location">
    <subcellularLocation>
        <location evidence="1">Nucleus</location>
    </subcellularLocation>
</comment>
<dbReference type="InterPro" id="IPR036236">
    <property type="entry name" value="Znf_C2H2_sf"/>
</dbReference>
<feature type="domain" description="C2H2-type" evidence="13">
    <location>
        <begin position="402"/>
        <end position="431"/>
    </location>
</feature>
<reference evidence="14" key="1">
    <citation type="journal article" date="2021" name="Nat. Commun.">
        <title>Genetic determinants of endophytism in the Arabidopsis root mycobiome.</title>
        <authorList>
            <person name="Mesny F."/>
            <person name="Miyauchi S."/>
            <person name="Thiergart T."/>
            <person name="Pickel B."/>
            <person name="Atanasova L."/>
            <person name="Karlsson M."/>
            <person name="Huettel B."/>
            <person name="Barry K.W."/>
            <person name="Haridas S."/>
            <person name="Chen C."/>
            <person name="Bauer D."/>
            <person name="Andreopoulos W."/>
            <person name="Pangilinan J."/>
            <person name="LaButti K."/>
            <person name="Riley R."/>
            <person name="Lipzen A."/>
            <person name="Clum A."/>
            <person name="Drula E."/>
            <person name="Henrissat B."/>
            <person name="Kohler A."/>
            <person name="Grigoriev I.V."/>
            <person name="Martin F.M."/>
            <person name="Hacquard S."/>
        </authorList>
    </citation>
    <scope>NUCLEOTIDE SEQUENCE</scope>
    <source>
        <strain evidence="14">MPI-SDFR-AT-0073</strain>
    </source>
</reference>
<feature type="compositionally biased region" description="Basic residues" evidence="12">
    <location>
        <begin position="357"/>
        <end position="372"/>
    </location>
</feature>
<evidence type="ECO:0000256" key="9">
    <source>
        <dbReference type="ARBA" id="ARBA00023163"/>
    </source>
</evidence>
<evidence type="ECO:0000259" key="13">
    <source>
        <dbReference type="PROSITE" id="PS50157"/>
    </source>
</evidence>
<keyword evidence="8" id="KW-0238">DNA-binding</keyword>
<dbReference type="SMART" id="SM00355">
    <property type="entry name" value="ZnF_C2H2"/>
    <property type="match status" value="4"/>
</dbReference>
<dbReference type="Proteomes" id="UP000758603">
    <property type="component" value="Unassembled WGS sequence"/>
</dbReference>
<feature type="region of interest" description="Disordered" evidence="12">
    <location>
        <begin position="251"/>
        <end position="373"/>
    </location>
</feature>
<dbReference type="GO" id="GO:0000981">
    <property type="term" value="F:DNA-binding transcription factor activity, RNA polymerase II-specific"/>
    <property type="evidence" value="ECO:0007669"/>
    <property type="project" value="TreeGrafter"/>
</dbReference>
<comment type="similarity">
    <text evidence="2">Belongs to the krueppel C2H2-type zinc-finger protein family.</text>
</comment>
<dbReference type="InterPro" id="IPR050329">
    <property type="entry name" value="GLI_C2H2-zinc-finger"/>
</dbReference>
<proteinExistence type="inferred from homology"/>